<comment type="caution">
    <text evidence="2">The sequence shown here is derived from an EMBL/GenBank/DDBJ whole genome shotgun (WGS) entry which is preliminary data.</text>
</comment>
<organism evidence="2 3">
    <name type="scientific">Kitasatospora aureofaciens</name>
    <name type="common">Streptomyces aureofaciens</name>
    <dbReference type="NCBI Taxonomy" id="1894"/>
    <lineage>
        <taxon>Bacteria</taxon>
        <taxon>Bacillati</taxon>
        <taxon>Actinomycetota</taxon>
        <taxon>Actinomycetes</taxon>
        <taxon>Kitasatosporales</taxon>
        <taxon>Streptomycetaceae</taxon>
        <taxon>Kitasatospora</taxon>
    </lineage>
</organism>
<evidence type="ECO:0000313" key="2">
    <source>
        <dbReference type="EMBL" id="GGV07853.1"/>
    </source>
</evidence>
<reference evidence="2" key="2">
    <citation type="submission" date="2020-09" db="EMBL/GenBank/DDBJ databases">
        <authorList>
            <person name="Sun Q."/>
            <person name="Ohkuma M."/>
        </authorList>
    </citation>
    <scope>NUCLEOTIDE SEQUENCE</scope>
    <source>
        <strain evidence="2">JCM 4434</strain>
    </source>
</reference>
<reference evidence="2" key="1">
    <citation type="journal article" date="2014" name="Int. J. Syst. Evol. Microbiol.">
        <title>Complete genome sequence of Corynebacterium casei LMG S-19264T (=DSM 44701T), isolated from a smear-ripened cheese.</title>
        <authorList>
            <consortium name="US DOE Joint Genome Institute (JGI-PGF)"/>
            <person name="Walter F."/>
            <person name="Albersmeier A."/>
            <person name="Kalinowski J."/>
            <person name="Ruckert C."/>
        </authorList>
    </citation>
    <scope>NUCLEOTIDE SEQUENCE</scope>
    <source>
        <strain evidence="2">JCM 4434</strain>
    </source>
</reference>
<feature type="region of interest" description="Disordered" evidence="1">
    <location>
        <begin position="34"/>
        <end position="86"/>
    </location>
</feature>
<name>A0A8H9I116_KITAU</name>
<evidence type="ECO:0000313" key="3">
    <source>
        <dbReference type="Proteomes" id="UP000610124"/>
    </source>
</evidence>
<accession>A0A8H9I116</accession>
<dbReference type="EMBL" id="BMUB01000047">
    <property type="protein sequence ID" value="GGV07853.1"/>
    <property type="molecule type" value="Genomic_DNA"/>
</dbReference>
<protein>
    <submittedName>
        <fullName evidence="2">Uncharacterized protein</fullName>
    </submittedName>
</protein>
<dbReference type="Proteomes" id="UP000610124">
    <property type="component" value="Unassembled WGS sequence"/>
</dbReference>
<sequence length="189" mass="18237">MLAGVRTLQDALTATVDTGHRFLPVLRAGCGAPARERLSNARRRSRSTPLGGPGPSERAAPYDGPPGPLLPGAAQRNGGGAGALQPAHDLAQRGGVEGAGEVADGLVVVVGEGVDAGAVEGGVEGLGCGAGEAAVGEVGGLSGLVGGLAGTVGDVLPVVLTAQRVLEGGVVVGVVALGACWRAVSWSGS</sequence>
<evidence type="ECO:0000256" key="1">
    <source>
        <dbReference type="SAM" id="MobiDB-lite"/>
    </source>
</evidence>
<dbReference type="AlphaFoldDB" id="A0A8H9I116"/>
<proteinExistence type="predicted"/>
<gene>
    <name evidence="2" type="ORF">GCM10010502_73640</name>
</gene>